<dbReference type="Proteomes" id="UP000030755">
    <property type="component" value="Unassembled WGS sequence"/>
</dbReference>
<protein>
    <recommendedName>
        <fullName evidence="6">WD40 repeat-like protein</fullName>
    </recommendedName>
</protein>
<dbReference type="HOGENOM" id="CLU_025895_3_0_1"/>
<dbReference type="PANTHER" id="PTHR11227">
    <property type="entry name" value="WD-REPEAT PROTEIN INTERACTING WITH PHOSPHOINOSIDES WIPI -RELATED"/>
    <property type="match status" value="1"/>
</dbReference>
<dbReference type="SUPFAM" id="SSF50978">
    <property type="entry name" value="WD40 repeat-like"/>
    <property type="match status" value="1"/>
</dbReference>
<reference evidence="4 5" key="1">
    <citation type="journal article" date="2013" name="Curr. Biol.">
        <title>Shared signatures of parasitism and phylogenomics unite Cryptomycota and microsporidia.</title>
        <authorList>
            <person name="James T.Y."/>
            <person name="Pelin A."/>
            <person name="Bonen L."/>
            <person name="Ahrendt S."/>
            <person name="Sain D."/>
            <person name="Corradi N."/>
            <person name="Stajich J.E."/>
        </authorList>
    </citation>
    <scope>NUCLEOTIDE SEQUENCE [LARGE SCALE GENOMIC DNA]</scope>
    <source>
        <strain evidence="4 5">CSF55</strain>
    </source>
</reference>
<dbReference type="SMART" id="SM00320">
    <property type="entry name" value="WD40"/>
    <property type="match status" value="4"/>
</dbReference>
<evidence type="ECO:0000313" key="4">
    <source>
        <dbReference type="EMBL" id="EPZ34086.1"/>
    </source>
</evidence>
<dbReference type="OrthoDB" id="1667587at2759"/>
<dbReference type="Gene3D" id="2.130.10.10">
    <property type="entry name" value="YVTN repeat-like/Quinoprotein amine dehydrogenase"/>
    <property type="match status" value="1"/>
</dbReference>
<evidence type="ECO:0000313" key="5">
    <source>
        <dbReference type="Proteomes" id="UP000030755"/>
    </source>
</evidence>
<evidence type="ECO:0000256" key="1">
    <source>
        <dbReference type="ARBA" id="ARBA00022574"/>
    </source>
</evidence>
<dbReference type="InterPro" id="IPR048720">
    <property type="entry name" value="PROPPIN"/>
</dbReference>
<evidence type="ECO:0000256" key="2">
    <source>
        <dbReference type="ARBA" id="ARBA00022737"/>
    </source>
</evidence>
<keyword evidence="5" id="KW-1185">Reference proteome</keyword>
<dbReference type="Pfam" id="PF00400">
    <property type="entry name" value="WD40"/>
    <property type="match status" value="1"/>
</dbReference>
<dbReference type="EMBL" id="KE560993">
    <property type="protein sequence ID" value="EPZ34086.1"/>
    <property type="molecule type" value="Genomic_DNA"/>
</dbReference>
<keyword evidence="2" id="KW-0677">Repeat</keyword>
<organism evidence="4 5">
    <name type="scientific">Rozella allomycis (strain CSF55)</name>
    <dbReference type="NCBI Taxonomy" id="988480"/>
    <lineage>
        <taxon>Eukaryota</taxon>
        <taxon>Fungi</taxon>
        <taxon>Fungi incertae sedis</taxon>
        <taxon>Cryptomycota</taxon>
        <taxon>Cryptomycota incertae sedis</taxon>
        <taxon>Rozella</taxon>
    </lineage>
</organism>
<keyword evidence="1" id="KW-0853">WD repeat</keyword>
<sequence>MLFSSSLLALVGSGESINQSPRKLVLYNTKRKTVICELQFPRAILSVKLNRKRLVLSFDDSIQIYDLNSMTLLQNLDVKIGRKGIISLSPCDSPCFLAFPCNSTSGDVIIYEAGNLVSMNVINAHKNRICNISFNIDGTFVATSSEKGTIIRVFSLPGGEKLFQFRRGAVPTNIQYLTFNQQSNILAATSETTIHLYKMEKRNLGLYIPSVVVDALEPIRDFVSIKLPKKAYSICAFSPDSSHLYVASMDGYMYVYTLNVEKNDLQLSNQYCLFPSNTE</sequence>
<dbReference type="InterPro" id="IPR015943">
    <property type="entry name" value="WD40/YVTN_repeat-like_dom_sf"/>
</dbReference>
<dbReference type="InterPro" id="IPR036322">
    <property type="entry name" value="WD40_repeat_dom_sf"/>
</dbReference>
<proteinExistence type="inferred from homology"/>
<dbReference type="AlphaFoldDB" id="A0A075AUZ6"/>
<dbReference type="STRING" id="988480.A0A075AUZ6"/>
<gene>
    <name evidence="4" type="ORF">O9G_003166</name>
</gene>
<dbReference type="Pfam" id="PF21032">
    <property type="entry name" value="PROPPIN"/>
    <property type="match status" value="1"/>
</dbReference>
<name>A0A075AUZ6_ROZAC</name>
<dbReference type="GO" id="GO:0005737">
    <property type="term" value="C:cytoplasm"/>
    <property type="evidence" value="ECO:0007669"/>
    <property type="project" value="UniProtKB-ARBA"/>
</dbReference>
<comment type="similarity">
    <text evidence="3">Belongs to the WD repeat PROPPIN family.</text>
</comment>
<accession>A0A075AUZ6</accession>
<evidence type="ECO:0000256" key="3">
    <source>
        <dbReference type="ARBA" id="ARBA00025740"/>
    </source>
</evidence>
<dbReference type="InterPro" id="IPR001680">
    <property type="entry name" value="WD40_rpt"/>
</dbReference>
<evidence type="ECO:0008006" key="6">
    <source>
        <dbReference type="Google" id="ProtNLM"/>
    </source>
</evidence>